<dbReference type="PROSITE" id="PS50893">
    <property type="entry name" value="ABC_TRANSPORTER_2"/>
    <property type="match status" value="1"/>
</dbReference>
<dbReference type="InterPro" id="IPR043128">
    <property type="entry name" value="Rev_trsase/Diguanyl_cyclase"/>
</dbReference>
<dbReference type="InterPro" id="IPR027417">
    <property type="entry name" value="P-loop_NTPase"/>
</dbReference>
<dbReference type="Pfam" id="PF00990">
    <property type="entry name" value="GGDEF"/>
    <property type="match status" value="1"/>
</dbReference>
<evidence type="ECO:0000259" key="4">
    <source>
        <dbReference type="PROSITE" id="PS50887"/>
    </source>
</evidence>
<protein>
    <submittedName>
        <fullName evidence="6">ATP-binding cassette domain-containing protein</fullName>
    </submittedName>
</protein>
<dbReference type="AlphaFoldDB" id="A0A8J6P2S4"/>
<dbReference type="GO" id="GO:0016887">
    <property type="term" value="F:ATP hydrolysis activity"/>
    <property type="evidence" value="ECO:0007669"/>
    <property type="project" value="InterPro"/>
</dbReference>
<dbReference type="InterPro" id="IPR029787">
    <property type="entry name" value="Nucleotide_cyclase"/>
</dbReference>
<dbReference type="Gene3D" id="3.40.50.300">
    <property type="entry name" value="P-loop containing nucleotide triphosphate hydrolases"/>
    <property type="match status" value="1"/>
</dbReference>
<dbReference type="Pfam" id="PF00005">
    <property type="entry name" value="ABC_tran"/>
    <property type="match status" value="1"/>
</dbReference>
<keyword evidence="2" id="KW-0547">Nucleotide-binding</keyword>
<dbReference type="EMBL" id="JACNIG010000295">
    <property type="protein sequence ID" value="MBC8433383.1"/>
    <property type="molecule type" value="Genomic_DNA"/>
</dbReference>
<dbReference type="PROSITE" id="PS00211">
    <property type="entry name" value="ABC_TRANSPORTER_1"/>
    <property type="match status" value="1"/>
</dbReference>
<dbReference type="Gene3D" id="3.30.70.270">
    <property type="match status" value="1"/>
</dbReference>
<dbReference type="PROSITE" id="PS50887">
    <property type="entry name" value="GGDEF"/>
    <property type="match status" value="1"/>
</dbReference>
<dbReference type="SUPFAM" id="SSF55073">
    <property type="entry name" value="Nucleotide cyclase"/>
    <property type="match status" value="1"/>
</dbReference>
<feature type="domain" description="ABC transporter" evidence="5">
    <location>
        <begin position="6"/>
        <end position="242"/>
    </location>
</feature>
<dbReference type="CDD" id="cd03261">
    <property type="entry name" value="ABC_Org_Solvent_Resistant"/>
    <property type="match status" value="1"/>
</dbReference>
<name>A0A8J6P2S4_9BACT</name>
<dbReference type="PANTHER" id="PTHR43023:SF6">
    <property type="entry name" value="INTERMEMBRANE PHOSPHOLIPID TRANSPORT SYSTEM ATP-BINDING PROTEIN MLAF"/>
    <property type="match status" value="1"/>
</dbReference>
<dbReference type="InterPro" id="IPR003593">
    <property type="entry name" value="AAA+_ATPase"/>
</dbReference>
<dbReference type="SMART" id="SM00267">
    <property type="entry name" value="GGDEF"/>
    <property type="match status" value="1"/>
</dbReference>
<evidence type="ECO:0000313" key="7">
    <source>
        <dbReference type="Proteomes" id="UP000605201"/>
    </source>
</evidence>
<evidence type="ECO:0000256" key="3">
    <source>
        <dbReference type="ARBA" id="ARBA00022840"/>
    </source>
</evidence>
<gene>
    <name evidence="6" type="ORF">H8D96_15840</name>
</gene>
<keyword evidence="3 6" id="KW-0067">ATP-binding</keyword>
<reference evidence="6 7" key="1">
    <citation type="submission" date="2020-08" db="EMBL/GenBank/DDBJ databases">
        <title>Bridging the membrane lipid divide: bacteria of the FCB group superphylum have the potential to synthesize archaeal ether lipids.</title>
        <authorList>
            <person name="Villanueva L."/>
            <person name="Von Meijenfeldt F.A.B."/>
            <person name="Westbye A.B."/>
            <person name="Yadav S."/>
            <person name="Hopmans E.C."/>
            <person name="Dutilh B.E."/>
            <person name="Sinninghe Damste J.S."/>
        </authorList>
    </citation>
    <scope>NUCLEOTIDE SEQUENCE [LARGE SCALE GENOMIC DNA]</scope>
    <source>
        <strain evidence="6">NIOZ-UU17</strain>
    </source>
</reference>
<comment type="caution">
    <text evidence="6">The sequence shown here is derived from an EMBL/GenBank/DDBJ whole genome shotgun (WGS) entry which is preliminary data.</text>
</comment>
<dbReference type="SMART" id="SM00382">
    <property type="entry name" value="AAA"/>
    <property type="match status" value="1"/>
</dbReference>
<dbReference type="NCBIfam" id="TIGR00254">
    <property type="entry name" value="GGDEF"/>
    <property type="match status" value="1"/>
</dbReference>
<organism evidence="6 7">
    <name type="scientific">Candidatus Desulfatibia vada</name>
    <dbReference type="NCBI Taxonomy" id="2841696"/>
    <lineage>
        <taxon>Bacteria</taxon>
        <taxon>Pseudomonadati</taxon>
        <taxon>Thermodesulfobacteriota</taxon>
        <taxon>Desulfobacteria</taxon>
        <taxon>Desulfobacterales</taxon>
        <taxon>Desulfobacterales incertae sedis</taxon>
        <taxon>Candidatus Desulfatibia</taxon>
    </lineage>
</organism>
<evidence type="ECO:0000313" key="6">
    <source>
        <dbReference type="EMBL" id="MBC8433383.1"/>
    </source>
</evidence>
<evidence type="ECO:0000256" key="2">
    <source>
        <dbReference type="ARBA" id="ARBA00022741"/>
    </source>
</evidence>
<evidence type="ECO:0000256" key="1">
    <source>
        <dbReference type="ARBA" id="ARBA00022448"/>
    </source>
</evidence>
<evidence type="ECO:0000259" key="5">
    <source>
        <dbReference type="PROSITE" id="PS50893"/>
    </source>
</evidence>
<dbReference type="SUPFAM" id="SSF52540">
    <property type="entry name" value="P-loop containing nucleoside triphosphate hydrolases"/>
    <property type="match status" value="1"/>
</dbReference>
<dbReference type="InterPro" id="IPR017871">
    <property type="entry name" value="ABC_transporter-like_CS"/>
</dbReference>
<feature type="domain" description="GGDEF" evidence="4">
    <location>
        <begin position="276"/>
        <end position="403"/>
    </location>
</feature>
<proteinExistence type="predicted"/>
<dbReference type="InterPro" id="IPR000160">
    <property type="entry name" value="GGDEF_dom"/>
</dbReference>
<sequence length="403" mass="45449">MNQPLIELENVFKKFGQKQILDGVNLNIYRGEVTTIIGKSGVGKSVLLKHIIGLLKPDSGRILFKGQPLSEMKKSARQVFKSKISYLFQGSALFDSLSVVDNIALPLKEKQSLPAAEIKKRIRNIMQQLDLSDIDDKYPSQLSGGMQKRVALARALVTDPEIVLFDEPTTGLDPIRKNAVHSMIADYQKRFGFTGVVVSHEIPDIFYFSQRVAMLEEGRVIIEGTPKEIQQATDPEVQQFIRGLESHRDDLTDMHTQSQGEKRFLEEMGRLQRHQVVFSIILFSIKNMEEINEAIGHGEVQTVLKNFSVQILNKLRITDICFRYGLDKILAVLPNTDIDQARMVCDKLTKELKSEDIIGVRPYPALCFSVDAGFAEAQQDSQIEHIVAIAESAQNELFEFKVC</sequence>
<dbReference type="InterPro" id="IPR003439">
    <property type="entry name" value="ABC_transporter-like_ATP-bd"/>
</dbReference>
<keyword evidence="1" id="KW-0813">Transport</keyword>
<dbReference type="Proteomes" id="UP000605201">
    <property type="component" value="Unassembled WGS sequence"/>
</dbReference>
<dbReference type="GO" id="GO:0005524">
    <property type="term" value="F:ATP binding"/>
    <property type="evidence" value="ECO:0007669"/>
    <property type="project" value="UniProtKB-KW"/>
</dbReference>
<accession>A0A8J6P2S4</accession>
<dbReference type="PANTHER" id="PTHR43023">
    <property type="entry name" value="PROTEIN TRIGALACTOSYLDIACYLGLYCEROL 3, CHLOROPLASTIC"/>
    <property type="match status" value="1"/>
</dbReference>